<dbReference type="Proteomes" id="UP000570595">
    <property type="component" value="Unassembled WGS sequence"/>
</dbReference>
<dbReference type="AlphaFoldDB" id="A0A7J6KSK7"/>
<keyword evidence="5" id="KW-0472">Membrane</keyword>
<dbReference type="GO" id="GO:0005886">
    <property type="term" value="C:plasma membrane"/>
    <property type="evidence" value="ECO:0007669"/>
    <property type="project" value="TreeGrafter"/>
</dbReference>
<feature type="region of interest" description="Disordered" evidence="7">
    <location>
        <begin position="323"/>
        <end position="364"/>
    </location>
</feature>
<dbReference type="InterPro" id="IPR013783">
    <property type="entry name" value="Ig-like_fold"/>
</dbReference>
<dbReference type="PROSITE" id="PS50202">
    <property type="entry name" value="MSP"/>
    <property type="match status" value="1"/>
</dbReference>
<feature type="domain" description="MSP" evidence="8">
    <location>
        <begin position="4"/>
        <end position="121"/>
    </location>
</feature>
<feature type="compositionally biased region" description="Basic and acidic residues" evidence="7">
    <location>
        <begin position="432"/>
        <end position="442"/>
    </location>
</feature>
<dbReference type="PANTHER" id="PTHR10809:SF6">
    <property type="entry name" value="AT11025P-RELATED"/>
    <property type="match status" value="1"/>
</dbReference>
<dbReference type="GO" id="GO:0090158">
    <property type="term" value="P:endoplasmic reticulum membrane organization"/>
    <property type="evidence" value="ECO:0007669"/>
    <property type="project" value="TreeGrafter"/>
</dbReference>
<dbReference type="GO" id="GO:0005789">
    <property type="term" value="C:endoplasmic reticulum membrane"/>
    <property type="evidence" value="ECO:0007669"/>
    <property type="project" value="InterPro"/>
</dbReference>
<organism evidence="9 10">
    <name type="scientific">Perkinsus olseni</name>
    <name type="common">Perkinsus atlanticus</name>
    <dbReference type="NCBI Taxonomy" id="32597"/>
    <lineage>
        <taxon>Eukaryota</taxon>
        <taxon>Sar</taxon>
        <taxon>Alveolata</taxon>
        <taxon>Perkinsozoa</taxon>
        <taxon>Perkinsea</taxon>
        <taxon>Perkinsida</taxon>
        <taxon>Perkinsidae</taxon>
        <taxon>Perkinsus</taxon>
    </lineage>
</organism>
<evidence type="ECO:0000256" key="4">
    <source>
        <dbReference type="ARBA" id="ARBA00022989"/>
    </source>
</evidence>
<dbReference type="PANTHER" id="PTHR10809">
    <property type="entry name" value="VESICLE-ASSOCIATED MEMBRANE PROTEIN-ASSOCIATED PROTEIN"/>
    <property type="match status" value="1"/>
</dbReference>
<feature type="compositionally biased region" description="Basic residues" evidence="7">
    <location>
        <begin position="711"/>
        <end position="731"/>
    </location>
</feature>
<dbReference type="EMBL" id="JABAHT010001081">
    <property type="protein sequence ID" value="KAF4650285.1"/>
    <property type="molecule type" value="Genomic_DNA"/>
</dbReference>
<keyword evidence="6" id="KW-0175">Coiled coil</keyword>
<feature type="compositionally biased region" description="Low complexity" evidence="7">
    <location>
        <begin position="340"/>
        <end position="349"/>
    </location>
</feature>
<reference evidence="9 10" key="1">
    <citation type="submission" date="2020-04" db="EMBL/GenBank/DDBJ databases">
        <title>Perkinsus olseni comparative genomics.</title>
        <authorList>
            <person name="Bogema D.R."/>
        </authorList>
    </citation>
    <scope>NUCLEOTIDE SEQUENCE [LARGE SCALE GENOMIC DNA]</scope>
    <source>
        <strain evidence="9">ATCC PRA-179</strain>
    </source>
</reference>
<dbReference type="Gene3D" id="2.60.40.10">
    <property type="entry name" value="Immunoglobulins"/>
    <property type="match status" value="1"/>
</dbReference>
<evidence type="ECO:0000259" key="8">
    <source>
        <dbReference type="PROSITE" id="PS50202"/>
    </source>
</evidence>
<dbReference type="InterPro" id="IPR000535">
    <property type="entry name" value="MSP_dom"/>
</dbReference>
<dbReference type="SUPFAM" id="SSF49354">
    <property type="entry name" value="PapD-like"/>
    <property type="match status" value="1"/>
</dbReference>
<feature type="region of interest" description="Disordered" evidence="7">
    <location>
        <begin position="688"/>
        <end position="738"/>
    </location>
</feature>
<evidence type="ECO:0000256" key="6">
    <source>
        <dbReference type="SAM" id="Coils"/>
    </source>
</evidence>
<keyword evidence="4" id="KW-1133">Transmembrane helix</keyword>
<evidence type="ECO:0000256" key="3">
    <source>
        <dbReference type="ARBA" id="ARBA00022692"/>
    </source>
</evidence>
<comment type="caution">
    <text evidence="9">The sequence shown here is derived from an EMBL/GenBank/DDBJ whole genome shotgun (WGS) entry which is preliminary data.</text>
</comment>
<dbReference type="InterPro" id="IPR008962">
    <property type="entry name" value="PapD-like_sf"/>
</dbReference>
<feature type="compositionally biased region" description="Polar residues" evidence="7">
    <location>
        <begin position="323"/>
        <end position="332"/>
    </location>
</feature>
<evidence type="ECO:0000313" key="9">
    <source>
        <dbReference type="EMBL" id="KAF4650285.1"/>
    </source>
</evidence>
<feature type="compositionally biased region" description="Polar residues" evidence="7">
    <location>
        <begin position="606"/>
        <end position="622"/>
    </location>
</feature>
<proteinExistence type="inferred from homology"/>
<feature type="compositionally biased region" description="Polar residues" evidence="7">
    <location>
        <begin position="446"/>
        <end position="456"/>
    </location>
</feature>
<evidence type="ECO:0000256" key="7">
    <source>
        <dbReference type="SAM" id="MobiDB-lite"/>
    </source>
</evidence>
<feature type="region of interest" description="Disordered" evidence="7">
    <location>
        <begin position="600"/>
        <end position="622"/>
    </location>
</feature>
<feature type="coiled-coil region" evidence="6">
    <location>
        <begin position="155"/>
        <end position="182"/>
    </location>
</feature>
<comment type="similarity">
    <text evidence="2">Belongs to the VAMP-associated protein (VAP) (TC 9.B.17) family.</text>
</comment>
<comment type="subcellular location">
    <subcellularLocation>
        <location evidence="1">Membrane</location>
        <topology evidence="1">Single-pass type IV membrane protein</topology>
    </subcellularLocation>
</comment>
<gene>
    <name evidence="9" type="primary">MOSPD2_1</name>
    <name evidence="9" type="ORF">FOZ61_000460</name>
</gene>
<accession>A0A7J6KSK7</accession>
<evidence type="ECO:0000256" key="2">
    <source>
        <dbReference type="ARBA" id="ARBA00008932"/>
    </source>
</evidence>
<dbReference type="Pfam" id="PF00635">
    <property type="entry name" value="Motile_Sperm"/>
    <property type="match status" value="1"/>
</dbReference>
<evidence type="ECO:0000313" key="10">
    <source>
        <dbReference type="Proteomes" id="UP000570595"/>
    </source>
</evidence>
<dbReference type="GO" id="GO:0061817">
    <property type="term" value="P:endoplasmic reticulum-plasma membrane tethering"/>
    <property type="evidence" value="ECO:0007669"/>
    <property type="project" value="TreeGrafter"/>
</dbReference>
<protein>
    <submittedName>
        <fullName evidence="9">Central component in molecular interactions underlying sperm crawling</fullName>
    </submittedName>
</protein>
<evidence type="ECO:0000256" key="1">
    <source>
        <dbReference type="ARBA" id="ARBA00004211"/>
    </source>
</evidence>
<sequence>MSTLVTVKPDEIRLPTTLHQSVTTILRLDNNSKKHSVAYKIKTTAPRKYLVRPSSGLMGPGESADVQIILQPQATDPSNDQHDRFLVQSAVSKSGRPLDREDWGKLDKADIEEQKIRVAFKAAAHASDGTAAPPEGAGDATDDLRAKYDELIQYTLSVEKDKKRLEKEIEALNHNKRTDRSSEVAMFSGLGGIHPPSQSREGPAQRGQGLRETIRRYGSSLALQVGAGRRWVDHLQPWTISRRFRTSQSSLGSLSQLNGGGLWQRPGGDRGSIASSTLRACRATGLNQNNEETSTLAADPPPKRRLTIGHLMGLSQSQALEPTQLESTNPGPTLSLEAEPTPSLTDTIPPTLPPSPPTRHGGKGRKLTVQSQATVQLPALTQKTSSSSLMHINEAADEDNPMMLDMGTQMSACRGGYDSVESLNEGSVAPDAKPKEKGKDAAGQDMSLSQASTDISTSQVIEAVNESRDFIDQRLGEAHNELKNDIEAAAREIVAEAMAEESAKLKASFTQVVADSSAELRSEFRAAQEKLHLRLKALGIEIEAIHTTARQPDVMRELDRLKGIEITCEETKSRLDQIETTWAERFKAIENRAGAVVMDAPRTPPRATTGSRVLTTEQNAPQRRSANVLSTFGDEIGREARRPIVAAARPSTARSAGRMSLLGSAAALRVALPVAERRRSSRIQALAERNEKASQDLPTVAPEINPQPKTTKPRAKAKAKGRPKGRPKGKAKAKDAKATAVSELQTTVAVEQCREVVPRPAVATVEPRLSLLKRRRRALVGEA</sequence>
<evidence type="ECO:0000256" key="5">
    <source>
        <dbReference type="ARBA" id="ARBA00023136"/>
    </source>
</evidence>
<dbReference type="OrthoDB" id="264603at2759"/>
<name>A0A7J6KSK7_PEROL</name>
<dbReference type="InterPro" id="IPR016763">
    <property type="entry name" value="VAP"/>
</dbReference>
<keyword evidence="3" id="KW-0812">Transmembrane</keyword>
<feature type="region of interest" description="Disordered" evidence="7">
    <location>
        <begin position="413"/>
        <end position="456"/>
    </location>
</feature>